<reference evidence="1 2" key="1">
    <citation type="submission" date="2015-07" db="EMBL/GenBank/DDBJ databases">
        <authorList>
            <person name="Noorani M."/>
        </authorList>
    </citation>
    <scope>NUCLEOTIDE SEQUENCE [LARGE SCALE GENOMIC DNA]</scope>
    <source>
        <strain evidence="2">ATCC 25104 / DSM 625 / JCM 10724 / NBRC 103206 / NCIMB 11243 / YT-1</strain>
    </source>
</reference>
<evidence type="ECO:0008006" key="3">
    <source>
        <dbReference type="Google" id="ProtNLM"/>
    </source>
</evidence>
<sequence>MNRYLLDANAIITPFHEGPLRALASALRLSQEEAKVVLEDWLEDGVCSGRFLIADMVQEEVLGEKGKAKPGYEALWKLKNRYKPISPTGRELALSAEVQAFVEKHFQPHDAQSFARGADPLLVAIAKARGLTIITQERHTIPEVDGRTERVKGKPTLPYVAFAFGVRCLSLMSALVEEPPKLLPKLLLL</sequence>
<dbReference type="PATRIC" id="fig|271.14.peg.2089"/>
<dbReference type="InterPro" id="IPR016541">
    <property type="entry name" value="UCP008505"/>
</dbReference>
<dbReference type="Pfam" id="PF14367">
    <property type="entry name" value="DUF4411"/>
    <property type="match status" value="1"/>
</dbReference>
<proteinExistence type="predicted"/>
<protein>
    <recommendedName>
        <fullName evidence="3">PIN domain-containing protein</fullName>
    </recommendedName>
</protein>
<dbReference type="AlphaFoldDB" id="A0A0N0BMC8"/>
<accession>A0A0N0BMC8</accession>
<organism evidence="1 2">
    <name type="scientific">Thermus aquaticus</name>
    <dbReference type="NCBI Taxonomy" id="271"/>
    <lineage>
        <taxon>Bacteria</taxon>
        <taxon>Thermotogati</taxon>
        <taxon>Deinococcota</taxon>
        <taxon>Deinococci</taxon>
        <taxon>Thermales</taxon>
        <taxon>Thermaceae</taxon>
        <taxon>Thermus</taxon>
    </lineage>
</organism>
<gene>
    <name evidence="1" type="ORF">BVI061214_02011</name>
</gene>
<evidence type="ECO:0000313" key="2">
    <source>
        <dbReference type="Proteomes" id="UP000037685"/>
    </source>
</evidence>
<comment type="caution">
    <text evidence="1">The sequence shown here is derived from an EMBL/GenBank/DDBJ whole genome shotgun (WGS) entry which is preliminary data.</text>
</comment>
<dbReference type="RefSeq" id="WP_082333146.1">
    <property type="nucleotide sequence ID" value="NZ_LHCI01000106.1"/>
</dbReference>
<name>A0A0N0BMC8_THEAQ</name>
<dbReference type="Gene3D" id="3.40.50.1010">
    <property type="entry name" value="5'-nuclease"/>
    <property type="match status" value="1"/>
</dbReference>
<dbReference type="EMBL" id="LHCI01000106">
    <property type="protein sequence ID" value="KOX90816.1"/>
    <property type="molecule type" value="Genomic_DNA"/>
</dbReference>
<evidence type="ECO:0000313" key="1">
    <source>
        <dbReference type="EMBL" id="KOX90816.1"/>
    </source>
</evidence>
<dbReference type="Proteomes" id="UP000037685">
    <property type="component" value="Unassembled WGS sequence"/>
</dbReference>